<dbReference type="Pfam" id="PF00288">
    <property type="entry name" value="GHMP_kinases_N"/>
    <property type="match status" value="1"/>
</dbReference>
<evidence type="ECO:0000259" key="7">
    <source>
        <dbReference type="Pfam" id="PF00288"/>
    </source>
</evidence>
<dbReference type="PANTHER" id="PTHR20861">
    <property type="entry name" value="HOMOSERINE/4-DIPHOSPHOCYTIDYL-2-C-METHYL-D-ERYTHRITOL KINASE"/>
    <property type="match status" value="1"/>
</dbReference>
<keyword evidence="5" id="KW-0418">Kinase</keyword>
<keyword evidence="1" id="KW-0028">Amino-acid biosynthesis</keyword>
<name>A0A6J6CMI5_9ZZZZ</name>
<evidence type="ECO:0000256" key="4">
    <source>
        <dbReference type="ARBA" id="ARBA00022741"/>
    </source>
</evidence>
<dbReference type="InterPro" id="IPR013750">
    <property type="entry name" value="GHMP_kinase_C_dom"/>
</dbReference>
<feature type="domain" description="GHMP kinase C-terminal" evidence="8">
    <location>
        <begin position="184"/>
        <end position="256"/>
    </location>
</feature>
<feature type="domain" description="GHMP kinase N-terminal" evidence="7">
    <location>
        <begin position="61"/>
        <end position="126"/>
    </location>
</feature>
<evidence type="ECO:0000256" key="5">
    <source>
        <dbReference type="ARBA" id="ARBA00022777"/>
    </source>
</evidence>
<keyword evidence="2" id="KW-0808">Transferase</keyword>
<dbReference type="InterPro" id="IPR014721">
    <property type="entry name" value="Ribsml_uS5_D2-typ_fold_subgr"/>
</dbReference>
<dbReference type="Gene3D" id="3.30.230.10">
    <property type="match status" value="1"/>
</dbReference>
<organism evidence="9">
    <name type="scientific">freshwater metagenome</name>
    <dbReference type="NCBI Taxonomy" id="449393"/>
    <lineage>
        <taxon>unclassified sequences</taxon>
        <taxon>metagenomes</taxon>
        <taxon>ecological metagenomes</taxon>
    </lineage>
</organism>
<keyword evidence="6" id="KW-0067">ATP-binding</keyword>
<dbReference type="InterPro" id="IPR020568">
    <property type="entry name" value="Ribosomal_Su5_D2-typ_SF"/>
</dbReference>
<evidence type="ECO:0000256" key="6">
    <source>
        <dbReference type="ARBA" id="ARBA00022840"/>
    </source>
</evidence>
<dbReference type="AlphaFoldDB" id="A0A6J6CMI5"/>
<dbReference type="SUPFAM" id="SSF55060">
    <property type="entry name" value="GHMP Kinase, C-terminal domain"/>
    <property type="match status" value="1"/>
</dbReference>
<dbReference type="PRINTS" id="PR00958">
    <property type="entry name" value="HOMSERKINASE"/>
</dbReference>
<dbReference type="EMBL" id="CAEZTC010000022">
    <property type="protein sequence ID" value="CAB4552760.1"/>
    <property type="molecule type" value="Genomic_DNA"/>
</dbReference>
<keyword evidence="3" id="KW-0791">Threonine biosynthesis</keyword>
<dbReference type="InterPro" id="IPR036554">
    <property type="entry name" value="GHMP_kinase_C_sf"/>
</dbReference>
<evidence type="ECO:0000256" key="2">
    <source>
        <dbReference type="ARBA" id="ARBA00022679"/>
    </source>
</evidence>
<evidence type="ECO:0000259" key="8">
    <source>
        <dbReference type="Pfam" id="PF08544"/>
    </source>
</evidence>
<dbReference type="Pfam" id="PF08544">
    <property type="entry name" value="GHMP_kinases_C"/>
    <property type="match status" value="1"/>
</dbReference>
<dbReference type="PIRSF" id="PIRSF000676">
    <property type="entry name" value="Homoser_kin"/>
    <property type="match status" value="1"/>
</dbReference>
<reference evidence="9" key="1">
    <citation type="submission" date="2020-05" db="EMBL/GenBank/DDBJ databases">
        <authorList>
            <person name="Chiriac C."/>
            <person name="Salcher M."/>
            <person name="Ghai R."/>
            <person name="Kavagutti S V."/>
        </authorList>
    </citation>
    <scope>NUCLEOTIDE SEQUENCE</scope>
</reference>
<evidence type="ECO:0000256" key="1">
    <source>
        <dbReference type="ARBA" id="ARBA00022605"/>
    </source>
</evidence>
<dbReference type="PANTHER" id="PTHR20861:SF1">
    <property type="entry name" value="HOMOSERINE KINASE"/>
    <property type="match status" value="1"/>
</dbReference>
<dbReference type="GO" id="GO:0009088">
    <property type="term" value="P:threonine biosynthetic process"/>
    <property type="evidence" value="ECO:0007669"/>
    <property type="project" value="UniProtKB-KW"/>
</dbReference>
<dbReference type="InterPro" id="IPR006204">
    <property type="entry name" value="GHMP_kinase_N_dom"/>
</dbReference>
<protein>
    <submittedName>
        <fullName evidence="9">Unannotated protein</fullName>
    </submittedName>
</protein>
<accession>A0A6J6CMI5</accession>
<evidence type="ECO:0000313" key="9">
    <source>
        <dbReference type="EMBL" id="CAB4552760.1"/>
    </source>
</evidence>
<dbReference type="GO" id="GO:0004413">
    <property type="term" value="F:homoserine kinase activity"/>
    <property type="evidence" value="ECO:0007669"/>
    <property type="project" value="InterPro"/>
</dbReference>
<sequence>MIVRVPATSANLGPGFDALGLALSMYAEVGVIDESSMPEGALSADDTHPAQVAFVRAGGSGRVWVKNSIPMARGMGFSGAVRVGGIIAAEVQSQGASWSQSSSQALRIGTELEGHPDNVAPSVYGGIVIVSGELVVPVTLACDAVFVMWVPDFSTSTNESRGKIGSTIALADAVFNISRTAMLVTAFQTGDVDLLKEATQDRIHQDIRFAASPACKDALDAGLQAGAWCGWLSGSGPTVALMCSPSQADVIAAALPGSGHTKVLHLDTTGAVIV</sequence>
<evidence type="ECO:0000256" key="3">
    <source>
        <dbReference type="ARBA" id="ARBA00022697"/>
    </source>
</evidence>
<keyword evidence="4" id="KW-0547">Nucleotide-binding</keyword>
<dbReference type="SUPFAM" id="SSF54211">
    <property type="entry name" value="Ribosomal protein S5 domain 2-like"/>
    <property type="match status" value="1"/>
</dbReference>
<dbReference type="HAMAP" id="MF_00384">
    <property type="entry name" value="Homoser_kinase"/>
    <property type="match status" value="1"/>
</dbReference>
<gene>
    <name evidence="9" type="ORF">UFOPK1572_00292</name>
</gene>
<dbReference type="GO" id="GO:0005524">
    <property type="term" value="F:ATP binding"/>
    <property type="evidence" value="ECO:0007669"/>
    <property type="project" value="UniProtKB-KW"/>
</dbReference>
<proteinExistence type="inferred from homology"/>
<dbReference type="Gene3D" id="3.30.70.890">
    <property type="entry name" value="GHMP kinase, C-terminal domain"/>
    <property type="match status" value="1"/>
</dbReference>
<dbReference type="InterPro" id="IPR000870">
    <property type="entry name" value="Homoserine_kinase"/>
</dbReference>